<reference evidence="1 2" key="1">
    <citation type="submission" date="2015-05" db="EMBL/GenBank/DDBJ databases">
        <title>Genome sequence of Mycobacterium haemophilum.</title>
        <authorList>
            <person name="Greninger A.L."/>
            <person name="Cunningham G."/>
            <person name="Miller S."/>
        </authorList>
    </citation>
    <scope>NUCLEOTIDE SEQUENCE [LARGE SCALE GENOMIC DNA]</scope>
    <source>
        <strain evidence="2">UC1</strain>
    </source>
</reference>
<name>A0A0I9U975_9MYCO</name>
<dbReference type="SUPFAM" id="SSF140453">
    <property type="entry name" value="EsxAB dimer-like"/>
    <property type="match status" value="1"/>
</dbReference>
<accession>A0A0I9U975</accession>
<dbReference type="PATRIC" id="fig|29311.18.peg.3636"/>
<sequence length="102" mass="10804">MRAIPDVLCYAGNELAEHGDSLLVLQQSCRREVENAQPGWVGSSAAALSGLLDRWAIASTNHIGRFSEHSGGMYVAATGFTASEQRNATALAQVNDTVDGEI</sequence>
<dbReference type="InterPro" id="IPR036689">
    <property type="entry name" value="ESAT-6-like_sf"/>
</dbReference>
<protein>
    <submittedName>
        <fullName evidence="1">Uncharacterized protein</fullName>
    </submittedName>
</protein>
<dbReference type="OrthoDB" id="4751353at2"/>
<evidence type="ECO:0000313" key="1">
    <source>
        <dbReference type="EMBL" id="KLO38724.1"/>
    </source>
</evidence>
<dbReference type="Proteomes" id="UP000036334">
    <property type="component" value="Unassembled WGS sequence"/>
</dbReference>
<organism evidence="1 2">
    <name type="scientific">Mycobacterium haemophilum</name>
    <dbReference type="NCBI Taxonomy" id="29311"/>
    <lineage>
        <taxon>Bacteria</taxon>
        <taxon>Bacillati</taxon>
        <taxon>Actinomycetota</taxon>
        <taxon>Actinomycetes</taxon>
        <taxon>Mycobacteriales</taxon>
        <taxon>Mycobacteriaceae</taxon>
        <taxon>Mycobacterium</taxon>
    </lineage>
</organism>
<comment type="caution">
    <text evidence="1">The sequence shown here is derived from an EMBL/GenBank/DDBJ whole genome shotgun (WGS) entry which is preliminary data.</text>
</comment>
<proteinExistence type="predicted"/>
<dbReference type="Gene3D" id="1.10.287.1060">
    <property type="entry name" value="ESAT-6-like"/>
    <property type="match status" value="1"/>
</dbReference>
<gene>
    <name evidence="1" type="ORF">ABH38_04310</name>
</gene>
<evidence type="ECO:0000313" key="2">
    <source>
        <dbReference type="Proteomes" id="UP000036334"/>
    </source>
</evidence>
<dbReference type="EMBL" id="LDPR01000002">
    <property type="protein sequence ID" value="KLO38724.1"/>
    <property type="molecule type" value="Genomic_DNA"/>
</dbReference>
<dbReference type="AlphaFoldDB" id="A0A0I9U975"/>
<keyword evidence="2" id="KW-1185">Reference proteome</keyword>
<dbReference type="STRING" id="1202450.B586_06340"/>